<dbReference type="GO" id="GO:0009279">
    <property type="term" value="C:cell outer membrane"/>
    <property type="evidence" value="ECO:0007669"/>
    <property type="project" value="TreeGrafter"/>
</dbReference>
<organism evidence="1 2">
    <name type="scientific">Acinetobacter ursingii</name>
    <dbReference type="NCBI Taxonomy" id="108980"/>
    <lineage>
        <taxon>Bacteria</taxon>
        <taxon>Pseudomonadati</taxon>
        <taxon>Pseudomonadota</taxon>
        <taxon>Gammaproteobacteria</taxon>
        <taxon>Moraxellales</taxon>
        <taxon>Moraxellaceae</taxon>
        <taxon>Acinetobacter</taxon>
    </lineage>
</organism>
<evidence type="ECO:0000313" key="2">
    <source>
        <dbReference type="Proteomes" id="UP001164081"/>
    </source>
</evidence>
<proteinExistence type="predicted"/>
<dbReference type="RefSeq" id="WP_004986229.1">
    <property type="nucleotide sequence ID" value="NZ_AP018824.1"/>
</dbReference>
<name>A0A3F3L2G1_9GAMM</name>
<dbReference type="GO" id="GO:0009297">
    <property type="term" value="P:pilus assembly"/>
    <property type="evidence" value="ECO:0007669"/>
    <property type="project" value="InterPro"/>
</dbReference>
<dbReference type="InterPro" id="IPR042186">
    <property type="entry name" value="FimD_plug_dom"/>
</dbReference>
<dbReference type="AlphaFoldDB" id="A0A3F3L2G1"/>
<protein>
    <submittedName>
        <fullName evidence="1">Fimbria/pilus outer membrane usher protein</fullName>
    </submittedName>
</protein>
<reference evidence="1" key="1">
    <citation type="journal article" date="2022" name="J Glob Antimicrob Resist">
        <title>Comparative analysis of IMP-4- and OXA-58-containing plasmids of three carbapenemase-producing Acinetobacter ursingii strains in the Netherlands.</title>
        <authorList>
            <person name="Hendrickx A.P.A."/>
            <person name="Schade R.P."/>
            <person name="Landman F."/>
            <person name="Bosch T."/>
            <person name="Schouls L.M."/>
            <person name="van Dijk K."/>
        </authorList>
    </citation>
    <scope>NUCLEOTIDE SEQUENCE</scope>
    <source>
        <strain evidence="1">RIVM_C010761</strain>
    </source>
</reference>
<dbReference type="InterPro" id="IPR043142">
    <property type="entry name" value="PapC-like_C_sf"/>
</dbReference>
<dbReference type="GO" id="GO:0015473">
    <property type="term" value="F:fimbrial usher porin activity"/>
    <property type="evidence" value="ECO:0007669"/>
    <property type="project" value="InterPro"/>
</dbReference>
<dbReference type="PANTHER" id="PTHR30451:SF5">
    <property type="entry name" value="SLR0019 PROTEIN"/>
    <property type="match status" value="1"/>
</dbReference>
<dbReference type="Gene3D" id="2.60.40.2610">
    <property type="entry name" value="Outer membrane usher protein FimD, plug domain"/>
    <property type="match status" value="1"/>
</dbReference>
<evidence type="ECO:0000313" key="1">
    <source>
        <dbReference type="EMBL" id="UYF75348.1"/>
    </source>
</evidence>
<dbReference type="InterPro" id="IPR000015">
    <property type="entry name" value="Fimb_usher"/>
</dbReference>
<gene>
    <name evidence="1" type="ORF">LSO58_16485</name>
</gene>
<sequence length="762" mass="86669">MKISTLSAHICLICAFTHVHAADNVILSNLWINGLDRNTEALVLQQDNQYYVECQILNSLNLKVFLLKKHATQEQYCLVSSDQIHSNFDNASQSLKIDFPAEYFLGYSNQNTMLQPDKASLGAFLNYDFFYDKFDQGYEFNNFYELGIFKDYWLLNNSLIYRKNDADDDSTGVIRLNSSLSIDFPQHFTRLTLGDNTNIYNSLIDSFRFGGISFGTNFSERSDFIYWNTPILRGSAIVPSTIDLYINGVSIYRQNVTPGDYTLQTGANIQQSGNAQIVVEDILGNRSVQNFPVLINNRLLKVGLNEYNVSLGKLRFNYDYDSNDYRDFFTNVYFRRGFSTDTTLGFNGSYSDDVKNLGLMWTQSLGRYALLDVNAAGSSAYGNDGYSVGASVSNSFDSFSMGLSTRYSSEDYQSLGYTQDFRNPRIDSLAYLSFFKVPYVNSVNLNYVERRYYPDDEVPRNNSKLLTVGISKSFSRRLSFTASYFKDFGDFNDSGAFFSLIFNWDDNKNIYLDQTTDGDTRLTFAKSSPEQTGFDYSVGAERRDGEMTYNGFGLFKTDVGDLTLQHTQNSDSYDSRVSYRGALVWLNHQVNLTKSVDSAFALVKVGDYKDVDVMRSLSPVGRTNKNGYFFIHDILPYISYDLSFDQDQLPIEDKIDYSSKKMVALNQRGYYIDFPVTHTQQVIVKLRDKNGNLLARATPVYLDQNTDQVYPVDQQGNVYLYGLLPKTYQLSSQGDKACHSQLQIPEKTSTTTSSQVIELTCK</sequence>
<dbReference type="EMBL" id="CP089044">
    <property type="protein sequence ID" value="UYF75348.1"/>
    <property type="molecule type" value="Genomic_DNA"/>
</dbReference>
<dbReference type="Proteomes" id="UP001164081">
    <property type="component" value="Chromosome"/>
</dbReference>
<accession>A0A3F3L2G1</accession>
<dbReference type="Gene3D" id="2.60.40.3110">
    <property type="match status" value="1"/>
</dbReference>
<dbReference type="Gene3D" id="2.60.40.2070">
    <property type="match status" value="1"/>
</dbReference>
<dbReference type="Pfam" id="PF00577">
    <property type="entry name" value="Usher"/>
    <property type="match status" value="1"/>
</dbReference>
<dbReference type="PANTHER" id="PTHR30451">
    <property type="entry name" value="OUTER MEMBRANE USHER PROTEIN"/>
    <property type="match status" value="1"/>
</dbReference>